<gene>
    <name evidence="2" type="ORF">JAAARDRAFT_625455</name>
</gene>
<reference evidence="3" key="1">
    <citation type="journal article" date="2014" name="Proc. Natl. Acad. Sci. U.S.A.">
        <title>Extensive sampling of basidiomycete genomes demonstrates inadequacy of the white-rot/brown-rot paradigm for wood decay fungi.</title>
        <authorList>
            <person name="Riley R."/>
            <person name="Salamov A.A."/>
            <person name="Brown D.W."/>
            <person name="Nagy L.G."/>
            <person name="Floudas D."/>
            <person name="Held B.W."/>
            <person name="Levasseur A."/>
            <person name="Lombard V."/>
            <person name="Morin E."/>
            <person name="Otillar R."/>
            <person name="Lindquist E.A."/>
            <person name="Sun H."/>
            <person name="LaButti K.M."/>
            <person name="Schmutz J."/>
            <person name="Jabbour D."/>
            <person name="Luo H."/>
            <person name="Baker S.E."/>
            <person name="Pisabarro A.G."/>
            <person name="Walton J.D."/>
            <person name="Blanchette R.A."/>
            <person name="Henrissat B."/>
            <person name="Martin F."/>
            <person name="Cullen D."/>
            <person name="Hibbett D.S."/>
            <person name="Grigoriev I.V."/>
        </authorList>
    </citation>
    <scope>NUCLEOTIDE SEQUENCE [LARGE SCALE GENOMIC DNA]</scope>
    <source>
        <strain evidence="3">MUCL 33604</strain>
    </source>
</reference>
<organism evidence="2 3">
    <name type="scientific">Jaapia argillacea MUCL 33604</name>
    <dbReference type="NCBI Taxonomy" id="933084"/>
    <lineage>
        <taxon>Eukaryota</taxon>
        <taxon>Fungi</taxon>
        <taxon>Dikarya</taxon>
        <taxon>Basidiomycota</taxon>
        <taxon>Agaricomycotina</taxon>
        <taxon>Agaricomycetes</taxon>
        <taxon>Agaricomycetidae</taxon>
        <taxon>Jaapiales</taxon>
        <taxon>Jaapiaceae</taxon>
        <taxon>Jaapia</taxon>
    </lineage>
</organism>
<feature type="region of interest" description="Disordered" evidence="1">
    <location>
        <begin position="19"/>
        <end position="117"/>
    </location>
</feature>
<dbReference type="HOGENOM" id="CLU_2085179_0_0_1"/>
<evidence type="ECO:0000256" key="1">
    <source>
        <dbReference type="SAM" id="MobiDB-lite"/>
    </source>
</evidence>
<evidence type="ECO:0000313" key="3">
    <source>
        <dbReference type="Proteomes" id="UP000027265"/>
    </source>
</evidence>
<dbReference type="InParanoid" id="A0A067QAE8"/>
<dbReference type="EMBL" id="KL197715">
    <property type="protein sequence ID" value="KDQ59566.1"/>
    <property type="molecule type" value="Genomic_DNA"/>
</dbReference>
<dbReference type="Proteomes" id="UP000027265">
    <property type="component" value="Unassembled WGS sequence"/>
</dbReference>
<feature type="compositionally biased region" description="Pro residues" evidence="1">
    <location>
        <begin position="49"/>
        <end position="95"/>
    </location>
</feature>
<dbReference type="AlphaFoldDB" id="A0A067QAE8"/>
<protein>
    <submittedName>
        <fullName evidence="2">Uncharacterized protein</fullName>
    </submittedName>
</protein>
<feature type="compositionally biased region" description="Basic and acidic residues" evidence="1">
    <location>
        <begin position="108"/>
        <end position="117"/>
    </location>
</feature>
<sequence length="117" mass="13128">MQALRPALAPLRHTKSLVARHLSSSTSQPSPRPLPWFVSPLLPATLAPPTSPLPLLLPHPNHPSPPLQPPTRPPSPPRPPPLLPPPRTLHPPNYPSNPNSPRTPPFWQHREWRRRLE</sequence>
<keyword evidence="3" id="KW-1185">Reference proteome</keyword>
<proteinExistence type="predicted"/>
<accession>A0A067QAE8</accession>
<name>A0A067QAE8_9AGAM</name>
<evidence type="ECO:0000313" key="2">
    <source>
        <dbReference type="EMBL" id="KDQ59566.1"/>
    </source>
</evidence>